<evidence type="ECO:0000313" key="3">
    <source>
        <dbReference type="Proteomes" id="UP000522313"/>
    </source>
</evidence>
<name>A0A7X0MLI5_9SPHN</name>
<gene>
    <name evidence="2" type="ORF">F4693_000233</name>
</gene>
<feature type="transmembrane region" description="Helical" evidence="1">
    <location>
        <begin position="52"/>
        <end position="75"/>
    </location>
</feature>
<keyword evidence="1" id="KW-0812">Transmembrane</keyword>
<reference evidence="2 3" key="2">
    <citation type="submission" date="2020-08" db="EMBL/GenBank/DDBJ databases">
        <authorList>
            <person name="Partida-Martinez L."/>
            <person name="Huntemann M."/>
            <person name="Clum A."/>
            <person name="Wang J."/>
            <person name="Palaniappan K."/>
            <person name="Ritter S."/>
            <person name="Chen I.-M."/>
            <person name="Stamatis D."/>
            <person name="Reddy T."/>
            <person name="O'Malley R."/>
            <person name="Daum C."/>
            <person name="Shapiro N."/>
            <person name="Ivanova N."/>
            <person name="Kyrpides N."/>
            <person name="Woyke T."/>
        </authorList>
    </citation>
    <scope>NUCLEOTIDE SEQUENCE [LARGE SCALE GENOMIC DNA]</scope>
    <source>
        <strain evidence="2 3">AS3.13</strain>
    </source>
</reference>
<sequence length="275" mass="28342">MTMVRIGDVWDRTVDVLRGRTAILIGIALLTLVLPGIVAGALGTVVPLQDPFIVAVPLVRLAMLVLLVLGVLAMTAVASDPAVDRAQGLRIAAQRLLAALGVLIALVLAALALFIPAGVLFRLSGATLSGEGTLDMSHAASGYAAGAGLLVLLAALLGLWLSARIVPLFGIVVNERRGFGALRRSLALTKGSTLKLIGVLILYFILTTVAMLAATMVSGVVARLALGGDATAGVAFVVAVVRTLISAGATTVQSVFYARFYVAAIEREQRMAPLA</sequence>
<protein>
    <recommendedName>
        <fullName evidence="4">Glycerophosphoryl diester phosphodiesterase membrane domain-containing protein</fullName>
    </recommendedName>
</protein>
<dbReference type="Proteomes" id="UP000522313">
    <property type="component" value="Unassembled WGS sequence"/>
</dbReference>
<feature type="transmembrane region" description="Helical" evidence="1">
    <location>
        <begin position="21"/>
        <end position="46"/>
    </location>
</feature>
<proteinExistence type="predicted"/>
<comment type="caution">
    <text evidence="2">The sequence shown here is derived from an EMBL/GenBank/DDBJ whole genome shotgun (WGS) entry which is preliminary data.</text>
</comment>
<dbReference type="EMBL" id="JACHBT010000001">
    <property type="protein sequence ID" value="MBB6503284.1"/>
    <property type="molecule type" value="Genomic_DNA"/>
</dbReference>
<feature type="transmembrane region" description="Helical" evidence="1">
    <location>
        <begin position="194"/>
        <end position="222"/>
    </location>
</feature>
<dbReference type="AlphaFoldDB" id="A0A7X0MLI5"/>
<evidence type="ECO:0000256" key="1">
    <source>
        <dbReference type="SAM" id="Phobius"/>
    </source>
</evidence>
<keyword evidence="1" id="KW-1133">Transmembrane helix</keyword>
<keyword evidence="1" id="KW-0472">Membrane</keyword>
<feature type="transmembrane region" description="Helical" evidence="1">
    <location>
        <begin position="143"/>
        <end position="173"/>
    </location>
</feature>
<feature type="transmembrane region" description="Helical" evidence="1">
    <location>
        <begin position="234"/>
        <end position="262"/>
    </location>
</feature>
<evidence type="ECO:0000313" key="2">
    <source>
        <dbReference type="EMBL" id="MBB6503284.1"/>
    </source>
</evidence>
<reference evidence="2 3" key="1">
    <citation type="submission" date="2020-08" db="EMBL/GenBank/DDBJ databases">
        <title>The Agave Microbiome: Exploring the role of microbial communities in plant adaptations to desert environments.</title>
        <authorList>
            <person name="Partida-Martinez L.P."/>
        </authorList>
    </citation>
    <scope>NUCLEOTIDE SEQUENCE [LARGE SCALE GENOMIC DNA]</scope>
    <source>
        <strain evidence="2 3">AS3.13</strain>
    </source>
</reference>
<evidence type="ECO:0008006" key="4">
    <source>
        <dbReference type="Google" id="ProtNLM"/>
    </source>
</evidence>
<accession>A0A7X0MLI5</accession>
<feature type="transmembrane region" description="Helical" evidence="1">
    <location>
        <begin position="96"/>
        <end position="123"/>
    </location>
</feature>
<organism evidence="2 3">
    <name type="scientific">Sphingomonas endophytica</name>
    <dbReference type="NCBI Taxonomy" id="869719"/>
    <lineage>
        <taxon>Bacteria</taxon>
        <taxon>Pseudomonadati</taxon>
        <taxon>Pseudomonadota</taxon>
        <taxon>Alphaproteobacteria</taxon>
        <taxon>Sphingomonadales</taxon>
        <taxon>Sphingomonadaceae</taxon>
        <taxon>Sphingomonas</taxon>
    </lineage>
</organism>